<name>A0A0A1TD17_9HYPO</name>
<dbReference type="CDD" id="cd00067">
    <property type="entry name" value="GAL4"/>
    <property type="match status" value="1"/>
</dbReference>
<organism evidence="3 4">
    <name type="scientific">[Torrubiella] hemipterigena</name>
    <dbReference type="NCBI Taxonomy" id="1531966"/>
    <lineage>
        <taxon>Eukaryota</taxon>
        <taxon>Fungi</taxon>
        <taxon>Dikarya</taxon>
        <taxon>Ascomycota</taxon>
        <taxon>Pezizomycotina</taxon>
        <taxon>Sordariomycetes</taxon>
        <taxon>Hypocreomycetidae</taxon>
        <taxon>Hypocreales</taxon>
        <taxon>Clavicipitaceae</taxon>
        <taxon>Clavicipitaceae incertae sedis</taxon>
        <taxon>'Torrubiella' clade</taxon>
    </lineage>
</organism>
<dbReference type="Pfam" id="PF11951">
    <property type="entry name" value="Fungal_trans_2"/>
    <property type="match status" value="1"/>
</dbReference>
<dbReference type="PANTHER" id="PTHR38791">
    <property type="entry name" value="ZN(II)2CYS6 TRANSCRIPTION FACTOR (EUROFUNG)-RELATED-RELATED"/>
    <property type="match status" value="1"/>
</dbReference>
<dbReference type="GO" id="GO:0008270">
    <property type="term" value="F:zinc ion binding"/>
    <property type="evidence" value="ECO:0007669"/>
    <property type="project" value="InterPro"/>
</dbReference>
<protein>
    <recommendedName>
        <fullName evidence="2">Zn(2)-C6 fungal-type domain-containing protein</fullName>
    </recommendedName>
</protein>
<dbReference type="PROSITE" id="PS00463">
    <property type="entry name" value="ZN2_CY6_FUNGAL_1"/>
    <property type="match status" value="1"/>
</dbReference>
<dbReference type="SMART" id="SM00066">
    <property type="entry name" value="GAL4"/>
    <property type="match status" value="1"/>
</dbReference>
<reference evidence="3 4" key="1">
    <citation type="journal article" date="2015" name="Genome Announc.">
        <title>Draft Genome Sequence and Gene Annotation of the Entomopathogenic Fungus Verticillium hemipterigenum.</title>
        <authorList>
            <person name="Horn F."/>
            <person name="Habel A."/>
            <person name="Scharf D.H."/>
            <person name="Dworschak J."/>
            <person name="Brakhage A.A."/>
            <person name="Guthke R."/>
            <person name="Hertweck C."/>
            <person name="Linde J."/>
        </authorList>
    </citation>
    <scope>NUCLEOTIDE SEQUENCE [LARGE SCALE GENOMIC DNA]</scope>
</reference>
<dbReference type="GO" id="GO:0000981">
    <property type="term" value="F:DNA-binding transcription factor activity, RNA polymerase II-specific"/>
    <property type="evidence" value="ECO:0007669"/>
    <property type="project" value="InterPro"/>
</dbReference>
<dbReference type="HOGENOM" id="CLU_013866_5_1_1"/>
<sequence length="507" mass="57121">MPNPGGPYLGCETCRRRRIKCDRGRPECTRCIKYGSKCPGYPLERDARFRNQTRKVLYQQSITGNQTTLNMSNTIQIMCPNATEQQMTALGLVDRATLGTTQTNSSLPKQLSVSEYSILTEFFFNQSVISVGWYSFLPKLHLRPSAKSCLQATLFATSCFLAANQFRDLLMAQKATRRYGVALQAINAAIADPMRAWQDETLVSILLLNVLDDITGESSFGSYSHLEGCAQLIKQRQDSDFQTEHSEDLAHSIVMQIQPAILEGHRSQTSTVREELIGKWLYGQSRPSPAVRILSFCFQISRLGKMIQEALAGATAREQDGTVLLIMLLEDGMNLEKRMADWHRLLDERWERKTSASKTMDGVLLDYYSDIQVAKTWNHWRVARIVLHDSLLDAISSLQLSARGFQGSLDILQANSSAIITRMVSEISASIPYHLQQVDEKGRATTQTSQRVLGGRALMWPLKMVLQCKWSAPFYKQEAMETLQFISDVLGIKQAIKLQDKTLERSA</sequence>
<dbReference type="Gene3D" id="4.10.240.10">
    <property type="entry name" value="Zn(2)-C6 fungal-type DNA-binding domain"/>
    <property type="match status" value="1"/>
</dbReference>
<dbReference type="InterPro" id="IPR053175">
    <property type="entry name" value="DHMBA_Reg_Transcription_Factor"/>
</dbReference>
<accession>A0A0A1TD17</accession>
<evidence type="ECO:0000259" key="2">
    <source>
        <dbReference type="PROSITE" id="PS50048"/>
    </source>
</evidence>
<dbReference type="InterPro" id="IPR021858">
    <property type="entry name" value="Fun_TF"/>
</dbReference>
<feature type="domain" description="Zn(2)-C6 fungal-type" evidence="2">
    <location>
        <begin position="10"/>
        <end position="38"/>
    </location>
</feature>
<evidence type="ECO:0000256" key="1">
    <source>
        <dbReference type="ARBA" id="ARBA00023242"/>
    </source>
</evidence>
<dbReference type="EMBL" id="CDHN01000002">
    <property type="protein sequence ID" value="CEJ86560.1"/>
    <property type="molecule type" value="Genomic_DNA"/>
</dbReference>
<dbReference type="SUPFAM" id="SSF57701">
    <property type="entry name" value="Zn2/Cys6 DNA-binding domain"/>
    <property type="match status" value="1"/>
</dbReference>
<evidence type="ECO:0000313" key="4">
    <source>
        <dbReference type="Proteomes" id="UP000039046"/>
    </source>
</evidence>
<gene>
    <name evidence="3" type="ORF">VHEMI04141</name>
</gene>
<dbReference type="AlphaFoldDB" id="A0A0A1TD17"/>
<proteinExistence type="predicted"/>
<evidence type="ECO:0000313" key="3">
    <source>
        <dbReference type="EMBL" id="CEJ86560.1"/>
    </source>
</evidence>
<dbReference type="InterPro" id="IPR001138">
    <property type="entry name" value="Zn2Cys6_DnaBD"/>
</dbReference>
<dbReference type="Proteomes" id="UP000039046">
    <property type="component" value="Unassembled WGS sequence"/>
</dbReference>
<dbReference type="Pfam" id="PF00172">
    <property type="entry name" value="Zn_clus"/>
    <property type="match status" value="1"/>
</dbReference>
<keyword evidence="1" id="KW-0539">Nucleus</keyword>
<keyword evidence="4" id="KW-1185">Reference proteome</keyword>
<dbReference type="PROSITE" id="PS50048">
    <property type="entry name" value="ZN2_CY6_FUNGAL_2"/>
    <property type="match status" value="1"/>
</dbReference>
<dbReference type="OrthoDB" id="4491390at2759"/>
<dbReference type="InterPro" id="IPR036864">
    <property type="entry name" value="Zn2-C6_fun-type_DNA-bd_sf"/>
</dbReference>